<name>B8KWV7_9GAMM</name>
<proteinExistence type="inferred from homology"/>
<organism evidence="5 6">
    <name type="scientific">Luminiphilus syltensis NOR5-1B</name>
    <dbReference type="NCBI Taxonomy" id="565045"/>
    <lineage>
        <taxon>Bacteria</taxon>
        <taxon>Pseudomonadati</taxon>
        <taxon>Pseudomonadota</taxon>
        <taxon>Gammaproteobacteria</taxon>
        <taxon>Cellvibrionales</taxon>
        <taxon>Halieaceae</taxon>
        <taxon>Luminiphilus</taxon>
    </lineage>
</organism>
<protein>
    <submittedName>
        <fullName evidence="5">Acyl-CoA thioesterase II</fullName>
    </submittedName>
</protein>
<evidence type="ECO:0000256" key="2">
    <source>
        <dbReference type="ARBA" id="ARBA00022801"/>
    </source>
</evidence>
<dbReference type="GO" id="GO:0006637">
    <property type="term" value="P:acyl-CoA metabolic process"/>
    <property type="evidence" value="ECO:0007669"/>
    <property type="project" value="InterPro"/>
</dbReference>
<keyword evidence="6" id="KW-1185">Reference proteome</keyword>
<gene>
    <name evidence="5" type="primary">tesB</name>
    <name evidence="5" type="ORF">NOR51B_664</name>
</gene>
<dbReference type="HOGENOM" id="CLU_032690_0_0_6"/>
<dbReference type="Gene3D" id="2.40.160.210">
    <property type="entry name" value="Acyl-CoA thioesterase, double hotdog domain"/>
    <property type="match status" value="1"/>
</dbReference>
<dbReference type="AlphaFoldDB" id="B8KWV7"/>
<dbReference type="STRING" id="565045.NOR51B_664"/>
<comment type="similarity">
    <text evidence="1">Belongs to the C/M/P thioester hydrolase family.</text>
</comment>
<dbReference type="eggNOG" id="COG1946">
    <property type="taxonomic scope" value="Bacteria"/>
</dbReference>
<reference evidence="6" key="1">
    <citation type="journal article" date="2013" name="BMC Microbiol.">
        <title>Taxonomy and evolution of bacteriochlorophyll a-containing members of the OM60/NOR5 clade of marine gammaproteobacteria: description of Luminiphilus syltensis gen. nov., sp. nov., reclassification of Haliea rubra as Pseudohaliea rubra gen. nov., comb. nov., and emendation of Chromatocurvus halotolerans.</title>
        <authorList>
            <person name="Spring S."/>
            <person name="Riedel T."/>
            <person name="Sproer C."/>
            <person name="Yan S."/>
            <person name="Harder J."/>
            <person name="Fuchs B.M."/>
        </authorList>
    </citation>
    <scope>NUCLEOTIDE SEQUENCE [LARGE SCALE GENOMIC DNA]</scope>
    <source>
        <strain evidence="6">NOR51-B</strain>
    </source>
</reference>
<evidence type="ECO:0000313" key="5">
    <source>
        <dbReference type="EMBL" id="EED34725.1"/>
    </source>
</evidence>
<dbReference type="CDD" id="cd03444">
    <property type="entry name" value="Thioesterase_II_repeat1"/>
    <property type="match status" value="1"/>
</dbReference>
<feature type="domain" description="Acyl-CoA thioesterase-like N-terminal HotDog" evidence="4">
    <location>
        <begin position="35"/>
        <end position="113"/>
    </location>
</feature>
<dbReference type="PANTHER" id="PTHR11066:SF34">
    <property type="entry name" value="ACYL-COENZYME A THIOESTERASE 8"/>
    <property type="match status" value="1"/>
</dbReference>
<accession>B8KWV7</accession>
<dbReference type="InterPro" id="IPR003703">
    <property type="entry name" value="Acyl_CoA_thio"/>
</dbReference>
<dbReference type="PANTHER" id="PTHR11066">
    <property type="entry name" value="ACYL-COA THIOESTERASE"/>
    <property type="match status" value="1"/>
</dbReference>
<dbReference type="Proteomes" id="UP000004699">
    <property type="component" value="Unassembled WGS sequence"/>
</dbReference>
<dbReference type="InterPro" id="IPR025652">
    <property type="entry name" value="TesB_C"/>
</dbReference>
<dbReference type="SUPFAM" id="SSF54637">
    <property type="entry name" value="Thioesterase/thiol ester dehydrase-isomerase"/>
    <property type="match status" value="2"/>
</dbReference>
<dbReference type="GO" id="GO:0047617">
    <property type="term" value="F:fatty acyl-CoA hydrolase activity"/>
    <property type="evidence" value="ECO:0007669"/>
    <property type="project" value="InterPro"/>
</dbReference>
<keyword evidence="2" id="KW-0378">Hydrolase</keyword>
<dbReference type="GO" id="GO:0009062">
    <property type="term" value="P:fatty acid catabolic process"/>
    <property type="evidence" value="ECO:0007669"/>
    <property type="project" value="TreeGrafter"/>
</dbReference>
<dbReference type="Pfam" id="PF13622">
    <property type="entry name" value="4HBT_3"/>
    <property type="match status" value="1"/>
</dbReference>
<evidence type="ECO:0000256" key="1">
    <source>
        <dbReference type="ARBA" id="ARBA00006538"/>
    </source>
</evidence>
<dbReference type="Pfam" id="PF02551">
    <property type="entry name" value="Acyl_CoA_thio"/>
    <property type="match status" value="1"/>
</dbReference>
<feature type="domain" description="Acyl-CoA thioesterase 2 C-terminal" evidence="3">
    <location>
        <begin position="172"/>
        <end position="280"/>
    </location>
</feature>
<dbReference type="InterPro" id="IPR029069">
    <property type="entry name" value="HotDog_dom_sf"/>
</dbReference>
<dbReference type="InterPro" id="IPR042171">
    <property type="entry name" value="Acyl-CoA_hotdog"/>
</dbReference>
<evidence type="ECO:0000259" key="3">
    <source>
        <dbReference type="Pfam" id="PF02551"/>
    </source>
</evidence>
<dbReference type="EMBL" id="DS999411">
    <property type="protein sequence ID" value="EED34725.1"/>
    <property type="molecule type" value="Genomic_DNA"/>
</dbReference>
<sequence>MESVEIQNPFLRMMRQMSPRPRDHGQLFGDSPQAEGRVFGGQVLAQSLLAGYLSVPDTLVAHSMHAYFLRGGDPQLPIKFDVEILRDGRSFSTRQVIASQNGKAIFSAAISFHIREEGLSHQEAMPEILDPEHCEVLNPIDKEGLTLNQRYRLLDLFHIELRTASKGATQTGGAHKASWFRIRGRMPTENIQLQQAALAMLSDYTLLSAAFVAHEGDLFDGKFNAASLDHAIWFHNPPDLNDFVLYTSESPWSDNARGFSRGELWSRRGKLLASTAQEGLMRLGQPR</sequence>
<evidence type="ECO:0000259" key="4">
    <source>
        <dbReference type="Pfam" id="PF13622"/>
    </source>
</evidence>
<dbReference type="CDD" id="cd03445">
    <property type="entry name" value="Thioesterase_II_repeat2"/>
    <property type="match status" value="1"/>
</dbReference>
<dbReference type="InterPro" id="IPR049449">
    <property type="entry name" value="TesB_ACOT8-like_N"/>
</dbReference>
<evidence type="ECO:0000313" key="6">
    <source>
        <dbReference type="Proteomes" id="UP000004699"/>
    </source>
</evidence>